<feature type="compositionally biased region" description="Basic and acidic residues" evidence="1">
    <location>
        <begin position="1"/>
        <end position="16"/>
    </location>
</feature>
<name>A0A1X2G543_9FUNG</name>
<protein>
    <submittedName>
        <fullName evidence="2">Uncharacterized protein</fullName>
    </submittedName>
</protein>
<evidence type="ECO:0000313" key="3">
    <source>
        <dbReference type="Proteomes" id="UP000242146"/>
    </source>
</evidence>
<evidence type="ECO:0000313" key="2">
    <source>
        <dbReference type="EMBL" id="ORX45300.1"/>
    </source>
</evidence>
<dbReference type="EMBL" id="MCGT01000043">
    <property type="protein sequence ID" value="ORX45300.1"/>
    <property type="molecule type" value="Genomic_DNA"/>
</dbReference>
<keyword evidence="3" id="KW-1185">Reference proteome</keyword>
<dbReference type="AlphaFoldDB" id="A0A1X2G543"/>
<comment type="caution">
    <text evidence="2">The sequence shown here is derived from an EMBL/GenBank/DDBJ whole genome shotgun (WGS) entry which is preliminary data.</text>
</comment>
<dbReference type="Proteomes" id="UP000242146">
    <property type="component" value="Unassembled WGS sequence"/>
</dbReference>
<organism evidence="2 3">
    <name type="scientific">Hesseltinella vesiculosa</name>
    <dbReference type="NCBI Taxonomy" id="101127"/>
    <lineage>
        <taxon>Eukaryota</taxon>
        <taxon>Fungi</taxon>
        <taxon>Fungi incertae sedis</taxon>
        <taxon>Mucoromycota</taxon>
        <taxon>Mucoromycotina</taxon>
        <taxon>Mucoromycetes</taxon>
        <taxon>Mucorales</taxon>
        <taxon>Cunninghamellaceae</taxon>
        <taxon>Hesseltinella</taxon>
    </lineage>
</organism>
<feature type="region of interest" description="Disordered" evidence="1">
    <location>
        <begin position="1"/>
        <end position="26"/>
    </location>
</feature>
<sequence>MGCCQSREDHDEDDIRAPLLPGDTTTDNVINYQTYDTIDAKQEEQFWNDVINRTTQ</sequence>
<evidence type="ECO:0000256" key="1">
    <source>
        <dbReference type="SAM" id="MobiDB-lite"/>
    </source>
</evidence>
<proteinExistence type="predicted"/>
<reference evidence="2 3" key="1">
    <citation type="submission" date="2016-07" db="EMBL/GenBank/DDBJ databases">
        <title>Pervasive Adenine N6-methylation of Active Genes in Fungi.</title>
        <authorList>
            <consortium name="DOE Joint Genome Institute"/>
            <person name="Mondo S.J."/>
            <person name="Dannebaum R.O."/>
            <person name="Kuo R.C."/>
            <person name="Labutti K."/>
            <person name="Haridas S."/>
            <person name="Kuo A."/>
            <person name="Salamov A."/>
            <person name="Ahrendt S.R."/>
            <person name="Lipzen A."/>
            <person name="Sullivan W."/>
            <person name="Andreopoulos W.B."/>
            <person name="Clum A."/>
            <person name="Lindquist E."/>
            <person name="Daum C."/>
            <person name="Ramamoorthy G.K."/>
            <person name="Gryganskyi A."/>
            <person name="Culley D."/>
            <person name="Magnuson J.K."/>
            <person name="James T.Y."/>
            <person name="O'Malley M.A."/>
            <person name="Stajich J.E."/>
            <person name="Spatafora J.W."/>
            <person name="Visel A."/>
            <person name="Grigoriev I.V."/>
        </authorList>
    </citation>
    <scope>NUCLEOTIDE SEQUENCE [LARGE SCALE GENOMIC DNA]</scope>
    <source>
        <strain evidence="2 3">NRRL 3301</strain>
    </source>
</reference>
<accession>A0A1X2G543</accession>
<gene>
    <name evidence="2" type="ORF">DM01DRAFT_1294655</name>
</gene>
<dbReference type="OrthoDB" id="5562028at2759"/>